<dbReference type="Gene3D" id="1.20.120.1750">
    <property type="match status" value="1"/>
</dbReference>
<dbReference type="AlphaFoldDB" id="A0A1B8AGV3"/>
<feature type="region of interest" description="Disordered" evidence="7">
    <location>
        <begin position="318"/>
        <end position="350"/>
    </location>
</feature>
<feature type="compositionally biased region" description="Basic residues" evidence="7">
    <location>
        <begin position="583"/>
        <end position="598"/>
    </location>
</feature>
<name>A0A1B8AGV3_FUSPO</name>
<keyword evidence="10" id="KW-1185">Reference proteome</keyword>
<keyword evidence="4" id="KW-0863">Zinc-finger</keyword>
<dbReference type="PROSITE" id="PS51873">
    <property type="entry name" value="TRIAD"/>
    <property type="match status" value="1"/>
</dbReference>
<dbReference type="GO" id="GO:0008270">
    <property type="term" value="F:zinc ion binding"/>
    <property type="evidence" value="ECO:0007669"/>
    <property type="project" value="UniProtKB-KW"/>
</dbReference>
<dbReference type="SUPFAM" id="SSF57850">
    <property type="entry name" value="RING/U-box"/>
    <property type="match status" value="1"/>
</dbReference>
<dbReference type="InterPro" id="IPR044066">
    <property type="entry name" value="TRIAD_supradom"/>
</dbReference>
<evidence type="ECO:0000256" key="4">
    <source>
        <dbReference type="ARBA" id="ARBA00022771"/>
    </source>
</evidence>
<sequence length="598" mass="68426">MSSRRQSDIFHQVHPDLVDLLTRLDLLSTEERNELSEASLARTIILALELADPEEQALLVSRIMPEDELAAQRLRSPEVQDTSHRVVLDREERRAAFIPDPSEPEPESNGQDCIICTERAHVRAPCGCNYCLSCYREALRIGFRSQDDFPPRCCQPFDEEAVALARSPALVHLFRQMDEERQVSIPDRIYCHDGNCAAFIPPDRKGHCLICHDRTCLDCGARRHSGQPCAEEGVVEDVWATMDATRTVNCPRCGRMIQLLEACNHITCRCYYEFCYLCGTKWKGCTCPQHNGFESMVPMRDRPGIKPPQFRRQIRRTDALASQDVGTGSLRIPQLRPNPGEEERRHNTSASRRVIRPLVLPQREEALREQHIRDRRAAELEHELEEINAFGGREEWRGLNGTQRAIMARMGGLYRGLPVLMQPGMFDPILPDPFPPAVYNRPAGPQLPPAFLAPNIHLRGGPDRIGHGHGNLAGGHMAPGGFTNPAPAMGHMGREEQHQRHEATVRDQRHELHTLMDTLTDLQPRLEFINDAWMDERIAAMQREATEEMRTVEEVWMDQRMRAVERTMTRAEFPGENEGNGQRTRHHHHHHRHQHHRH</sequence>
<dbReference type="CDD" id="cd22584">
    <property type="entry name" value="Rcat_RBR_unk"/>
    <property type="match status" value="1"/>
</dbReference>
<evidence type="ECO:0000256" key="7">
    <source>
        <dbReference type="SAM" id="MobiDB-lite"/>
    </source>
</evidence>
<dbReference type="STRING" id="36050.A0A1B8AGV3"/>
<dbReference type="PANTHER" id="PTHR11685">
    <property type="entry name" value="RBR FAMILY RING FINGER AND IBR DOMAIN-CONTAINING"/>
    <property type="match status" value="1"/>
</dbReference>
<comment type="caution">
    <text evidence="9">The sequence shown here is derived from an EMBL/GenBank/DDBJ whole genome shotgun (WGS) entry which is preliminary data.</text>
</comment>
<evidence type="ECO:0000256" key="3">
    <source>
        <dbReference type="ARBA" id="ARBA00022737"/>
    </source>
</evidence>
<feature type="domain" description="RING-type" evidence="8">
    <location>
        <begin position="109"/>
        <end position="294"/>
    </location>
</feature>
<feature type="region of interest" description="Disordered" evidence="7">
    <location>
        <begin position="570"/>
        <end position="598"/>
    </location>
</feature>
<organism evidence="9 10">
    <name type="scientific">Fusarium poae</name>
    <dbReference type="NCBI Taxonomy" id="36050"/>
    <lineage>
        <taxon>Eukaryota</taxon>
        <taxon>Fungi</taxon>
        <taxon>Dikarya</taxon>
        <taxon>Ascomycota</taxon>
        <taxon>Pezizomycotina</taxon>
        <taxon>Sordariomycetes</taxon>
        <taxon>Hypocreomycetidae</taxon>
        <taxon>Hypocreales</taxon>
        <taxon>Nectriaceae</taxon>
        <taxon>Fusarium</taxon>
    </lineage>
</organism>
<evidence type="ECO:0000313" key="10">
    <source>
        <dbReference type="Proteomes" id="UP000091967"/>
    </source>
</evidence>
<evidence type="ECO:0000313" key="9">
    <source>
        <dbReference type="EMBL" id="OBS19731.1"/>
    </source>
</evidence>
<keyword evidence="1" id="KW-0808">Transferase</keyword>
<keyword evidence="6" id="KW-0862">Zinc</keyword>
<evidence type="ECO:0000256" key="6">
    <source>
        <dbReference type="ARBA" id="ARBA00022833"/>
    </source>
</evidence>
<keyword evidence="2" id="KW-0479">Metal-binding</keyword>
<dbReference type="Proteomes" id="UP000091967">
    <property type="component" value="Unassembled WGS sequence"/>
</dbReference>
<gene>
    <name evidence="9" type="ORF">FPOA_11455</name>
</gene>
<dbReference type="CDD" id="cd20335">
    <property type="entry name" value="BRcat_RBR"/>
    <property type="match status" value="1"/>
</dbReference>
<dbReference type="GO" id="GO:0016567">
    <property type="term" value="P:protein ubiquitination"/>
    <property type="evidence" value="ECO:0007669"/>
    <property type="project" value="InterPro"/>
</dbReference>
<evidence type="ECO:0000259" key="8">
    <source>
        <dbReference type="PROSITE" id="PS51873"/>
    </source>
</evidence>
<dbReference type="GO" id="GO:0061630">
    <property type="term" value="F:ubiquitin protein ligase activity"/>
    <property type="evidence" value="ECO:0007669"/>
    <property type="project" value="UniProtKB-EC"/>
</dbReference>
<reference evidence="9 10" key="1">
    <citation type="submission" date="2016-06" db="EMBL/GenBank/DDBJ databases">
        <title>Living apart together: crosstalk between the core and supernumerary genomes in a fungal plant pathogen.</title>
        <authorList>
            <person name="Vanheule A."/>
            <person name="Audenaert K."/>
            <person name="Warris S."/>
            <person name="Van De Geest H."/>
            <person name="Schijlen E."/>
            <person name="Hofte M."/>
            <person name="De Saeger S."/>
            <person name="Haesaert G."/>
            <person name="Waalwijk C."/>
            <person name="Van Der Lee T."/>
        </authorList>
    </citation>
    <scope>NUCLEOTIDE SEQUENCE [LARGE SCALE GENOMIC DNA]</scope>
    <source>
        <strain evidence="9 10">2516</strain>
    </source>
</reference>
<accession>A0A1B8AGV3</accession>
<dbReference type="InterPro" id="IPR031127">
    <property type="entry name" value="E3_UB_ligase_RBR"/>
</dbReference>
<evidence type="ECO:0000256" key="5">
    <source>
        <dbReference type="ARBA" id="ARBA00022786"/>
    </source>
</evidence>
<evidence type="ECO:0000256" key="1">
    <source>
        <dbReference type="ARBA" id="ARBA00022679"/>
    </source>
</evidence>
<dbReference type="EMBL" id="LYXU01000004">
    <property type="protein sequence ID" value="OBS19731.1"/>
    <property type="molecule type" value="Genomic_DNA"/>
</dbReference>
<proteinExistence type="predicted"/>
<evidence type="ECO:0000256" key="2">
    <source>
        <dbReference type="ARBA" id="ARBA00022723"/>
    </source>
</evidence>
<keyword evidence="5" id="KW-0833">Ubl conjugation pathway</keyword>
<keyword evidence="3" id="KW-0677">Repeat</keyword>
<protein>
    <recommendedName>
        <fullName evidence="8">RING-type domain-containing protein</fullName>
    </recommendedName>
</protein>